<evidence type="ECO:0000313" key="2">
    <source>
        <dbReference type="Proteomes" id="UP000824048"/>
    </source>
</evidence>
<evidence type="ECO:0000313" key="1">
    <source>
        <dbReference type="EMBL" id="HIZ42269.1"/>
    </source>
</evidence>
<proteinExistence type="predicted"/>
<dbReference type="EMBL" id="DXBP01000045">
    <property type="protein sequence ID" value="HIZ42269.1"/>
    <property type="molecule type" value="Genomic_DNA"/>
</dbReference>
<reference evidence="1" key="1">
    <citation type="journal article" date="2021" name="PeerJ">
        <title>Extensive microbial diversity within the chicken gut microbiome revealed by metagenomics and culture.</title>
        <authorList>
            <person name="Gilroy R."/>
            <person name="Ravi A."/>
            <person name="Getino M."/>
            <person name="Pursley I."/>
            <person name="Horton D.L."/>
            <person name="Alikhan N.F."/>
            <person name="Baker D."/>
            <person name="Gharbi K."/>
            <person name="Hall N."/>
            <person name="Watson M."/>
            <person name="Adriaenssens E.M."/>
            <person name="Foster-Nyarko E."/>
            <person name="Jarju S."/>
            <person name="Secka A."/>
            <person name="Antonio M."/>
            <person name="Oren A."/>
            <person name="Chaudhuri R.R."/>
            <person name="La Ragione R."/>
            <person name="Hildebrand F."/>
            <person name="Pallen M.J."/>
        </authorList>
    </citation>
    <scope>NUCLEOTIDE SEQUENCE</scope>
    <source>
        <strain evidence="1">ChiSxjej1B13-11774</strain>
    </source>
</reference>
<accession>A0A9D2ER28</accession>
<protein>
    <submittedName>
        <fullName evidence="1">Uncharacterized protein</fullName>
    </submittedName>
</protein>
<dbReference type="Proteomes" id="UP000824048">
    <property type="component" value="Unassembled WGS sequence"/>
</dbReference>
<sequence length="63" mass="7270">MSDVDLKAFPENSSEALALLYVQNQDLKGKTPEEICGMYWNAYYRIRHCNAEMRSTAHSQTDK</sequence>
<gene>
    <name evidence="1" type="ORF">H9811_06880</name>
</gene>
<comment type="caution">
    <text evidence="1">The sequence shown here is derived from an EMBL/GenBank/DDBJ whole genome shotgun (WGS) entry which is preliminary data.</text>
</comment>
<organism evidence="1 2">
    <name type="scientific">Candidatus Gemmiger excrementigallinarum</name>
    <dbReference type="NCBI Taxonomy" id="2838609"/>
    <lineage>
        <taxon>Bacteria</taxon>
        <taxon>Bacillati</taxon>
        <taxon>Bacillota</taxon>
        <taxon>Clostridia</taxon>
        <taxon>Eubacteriales</taxon>
        <taxon>Gemmiger</taxon>
    </lineage>
</organism>
<reference evidence="1" key="2">
    <citation type="submission" date="2021-04" db="EMBL/GenBank/DDBJ databases">
        <authorList>
            <person name="Gilroy R."/>
        </authorList>
    </citation>
    <scope>NUCLEOTIDE SEQUENCE</scope>
    <source>
        <strain evidence="1">ChiSxjej1B13-11774</strain>
    </source>
</reference>
<dbReference type="AlphaFoldDB" id="A0A9D2ER28"/>
<name>A0A9D2ER28_9FIRM</name>